<dbReference type="EMBL" id="MSFK01000010">
    <property type="protein sequence ID" value="PWY90499.1"/>
    <property type="molecule type" value="Genomic_DNA"/>
</dbReference>
<feature type="compositionally biased region" description="Polar residues" evidence="1">
    <location>
        <begin position="17"/>
        <end position="27"/>
    </location>
</feature>
<dbReference type="RefSeq" id="XP_025468877.1">
    <property type="nucleotide sequence ID" value="XM_025611442.1"/>
</dbReference>
<dbReference type="AlphaFoldDB" id="A0A317WVX0"/>
<protein>
    <submittedName>
        <fullName evidence="2">Uncharacterized protein</fullName>
    </submittedName>
</protein>
<evidence type="ECO:0000256" key="1">
    <source>
        <dbReference type="SAM" id="MobiDB-lite"/>
    </source>
</evidence>
<accession>A0A317WVX0</accession>
<dbReference type="GeneID" id="37113585"/>
<evidence type="ECO:0000313" key="2">
    <source>
        <dbReference type="EMBL" id="PWY90499.1"/>
    </source>
</evidence>
<gene>
    <name evidence="2" type="ORF">BO94DRAFT_533996</name>
</gene>
<name>A0A317WVX0_9EURO</name>
<reference evidence="2 3" key="1">
    <citation type="submission" date="2016-12" db="EMBL/GenBank/DDBJ databases">
        <title>The genomes of Aspergillus section Nigri reveals drivers in fungal speciation.</title>
        <authorList>
            <consortium name="DOE Joint Genome Institute"/>
            <person name="Vesth T.C."/>
            <person name="Nybo J."/>
            <person name="Theobald S."/>
            <person name="Brandl J."/>
            <person name="Frisvad J.C."/>
            <person name="Nielsen K.F."/>
            <person name="Lyhne E.K."/>
            <person name="Kogle M.E."/>
            <person name="Kuo A."/>
            <person name="Riley R."/>
            <person name="Clum A."/>
            <person name="Nolan M."/>
            <person name="Lipzen A."/>
            <person name="Salamov A."/>
            <person name="Henrissat B."/>
            <person name="Wiebenga A."/>
            <person name="De Vries R.P."/>
            <person name="Grigoriev I.V."/>
            <person name="Mortensen U.H."/>
            <person name="Andersen M.R."/>
            <person name="Baker S.E."/>
        </authorList>
    </citation>
    <scope>NUCLEOTIDE SEQUENCE [LARGE SCALE GENOMIC DNA]</scope>
    <source>
        <strain evidence="2 3">CBS 115572</strain>
    </source>
</reference>
<proteinExistence type="predicted"/>
<comment type="caution">
    <text evidence="2">The sequence shown here is derived from an EMBL/GenBank/DDBJ whole genome shotgun (WGS) entry which is preliminary data.</text>
</comment>
<feature type="region of interest" description="Disordered" evidence="1">
    <location>
        <begin position="1"/>
        <end position="53"/>
    </location>
</feature>
<evidence type="ECO:0000313" key="3">
    <source>
        <dbReference type="Proteomes" id="UP000246702"/>
    </source>
</evidence>
<sequence>MDAIMQDHLIPRPGELSGNQPIHSTGPNPGPAVLHSTSPRRRAVGRPAIALPC</sequence>
<keyword evidence="3" id="KW-1185">Reference proteome</keyword>
<dbReference type="Proteomes" id="UP000246702">
    <property type="component" value="Unassembled WGS sequence"/>
</dbReference>
<organism evidence="2 3">
    <name type="scientific">Aspergillus sclerotioniger CBS 115572</name>
    <dbReference type="NCBI Taxonomy" id="1450535"/>
    <lineage>
        <taxon>Eukaryota</taxon>
        <taxon>Fungi</taxon>
        <taxon>Dikarya</taxon>
        <taxon>Ascomycota</taxon>
        <taxon>Pezizomycotina</taxon>
        <taxon>Eurotiomycetes</taxon>
        <taxon>Eurotiomycetidae</taxon>
        <taxon>Eurotiales</taxon>
        <taxon>Aspergillaceae</taxon>
        <taxon>Aspergillus</taxon>
        <taxon>Aspergillus subgen. Circumdati</taxon>
    </lineage>
</organism>